<feature type="region of interest" description="Disordered" evidence="6">
    <location>
        <begin position="1"/>
        <end position="20"/>
    </location>
</feature>
<organism evidence="8 9">
    <name type="scientific">Geodermatophilus normandii</name>
    <dbReference type="NCBI Taxonomy" id="1137989"/>
    <lineage>
        <taxon>Bacteria</taxon>
        <taxon>Bacillati</taxon>
        <taxon>Actinomycetota</taxon>
        <taxon>Actinomycetes</taxon>
        <taxon>Geodermatophilales</taxon>
        <taxon>Geodermatophilaceae</taxon>
        <taxon>Geodermatophilus</taxon>
    </lineage>
</organism>
<comment type="similarity">
    <text evidence="1">Belongs to the clavaminate synthase family.</text>
</comment>
<gene>
    <name evidence="8" type="ORF">GCU54_19550</name>
</gene>
<feature type="binding site" evidence="5">
    <location>
        <position position="171"/>
    </location>
    <ligand>
        <name>Fe cation</name>
        <dbReference type="ChEBI" id="CHEBI:24875"/>
    </ligand>
</feature>
<evidence type="ECO:0000256" key="3">
    <source>
        <dbReference type="ARBA" id="ARBA00023002"/>
    </source>
</evidence>
<sequence>MLHHPLNDRPPVGHRAPAIPSIGSPLDHMVSVTAQEARLLVTAATQVDADPLTEPTIYAEQVRMLGAVAVPRRLADAVRRFDLHGTNTGILVLRGLDVGAVPPTPPDNTQGLAGRCLLATQAALVASLLGHQISYSAEGFGHLWQDMVPSREKVLTQTSQGSGTELEAHTEQAFSPLRPDHVVLACLRGDPGAKTYVFPAKKLVAHLSPEEVDLLRQPLWCTTIDDSFKEFVPDPDAVRGPLPILSGDREDPAMVVDQDLMHGVTPRAQALLKKVIDIYVGHRYAHVLEPGDVLALDNRAAMHGRSVFRPRFDGGDRFIARGFVVRDLHVSAHARQGGRIVGAQHS</sequence>
<dbReference type="InterPro" id="IPR014503">
    <property type="entry name" value="Clavaminate_syn-like"/>
</dbReference>
<evidence type="ECO:0000256" key="5">
    <source>
        <dbReference type="PIRSR" id="PIRSR019543-2"/>
    </source>
</evidence>
<dbReference type="AlphaFoldDB" id="A0A6P0GLG9"/>
<evidence type="ECO:0000313" key="9">
    <source>
        <dbReference type="Proteomes" id="UP000471126"/>
    </source>
</evidence>
<dbReference type="GO" id="GO:0016491">
    <property type="term" value="F:oxidoreductase activity"/>
    <property type="evidence" value="ECO:0007669"/>
    <property type="project" value="UniProtKB-KW"/>
</dbReference>
<protein>
    <submittedName>
        <fullName evidence="8">Oxygenase</fullName>
    </submittedName>
</protein>
<reference evidence="8 9" key="1">
    <citation type="submission" date="2019-12" db="EMBL/GenBank/DDBJ databases">
        <title>WGS of CPCC 203550 I12A-02606.</title>
        <authorList>
            <person name="Jiang Z."/>
        </authorList>
    </citation>
    <scope>NUCLEOTIDE SEQUENCE [LARGE SCALE GENOMIC DNA]</scope>
    <source>
        <strain evidence="8 9">I12A-02606</strain>
    </source>
</reference>
<proteinExistence type="inferred from homology"/>
<dbReference type="Proteomes" id="UP000471126">
    <property type="component" value="Unassembled WGS sequence"/>
</dbReference>
<accession>A0A6P0GLG9</accession>
<dbReference type="GO" id="GO:0005506">
    <property type="term" value="F:iron ion binding"/>
    <property type="evidence" value="ECO:0007669"/>
    <property type="project" value="InterPro"/>
</dbReference>
<evidence type="ECO:0000256" key="2">
    <source>
        <dbReference type="ARBA" id="ARBA00022723"/>
    </source>
</evidence>
<evidence type="ECO:0000256" key="1">
    <source>
        <dbReference type="ARBA" id="ARBA00008425"/>
    </source>
</evidence>
<comment type="caution">
    <text evidence="8">The sequence shown here is derived from an EMBL/GenBank/DDBJ whole genome shotgun (WGS) entry which is preliminary data.</text>
</comment>
<name>A0A6P0GLG9_9ACTN</name>
<dbReference type="InterPro" id="IPR003819">
    <property type="entry name" value="TauD/TfdA-like"/>
</dbReference>
<keyword evidence="3" id="KW-0560">Oxidoreductase</keyword>
<dbReference type="Gene3D" id="3.60.130.10">
    <property type="entry name" value="Clavaminate synthase-like"/>
    <property type="match status" value="1"/>
</dbReference>
<evidence type="ECO:0000259" key="7">
    <source>
        <dbReference type="Pfam" id="PF02668"/>
    </source>
</evidence>
<dbReference type="InterPro" id="IPR042098">
    <property type="entry name" value="TauD-like_sf"/>
</dbReference>
<dbReference type="SUPFAM" id="SSF51197">
    <property type="entry name" value="Clavaminate synthase-like"/>
    <property type="match status" value="1"/>
</dbReference>
<evidence type="ECO:0000256" key="6">
    <source>
        <dbReference type="SAM" id="MobiDB-lite"/>
    </source>
</evidence>
<feature type="binding site" evidence="5">
    <location>
        <position position="169"/>
    </location>
    <ligand>
        <name>Fe cation</name>
        <dbReference type="ChEBI" id="CHEBI:24875"/>
    </ligand>
</feature>
<evidence type="ECO:0000256" key="4">
    <source>
        <dbReference type="ARBA" id="ARBA00023004"/>
    </source>
</evidence>
<dbReference type="PIRSF" id="PIRSF019543">
    <property type="entry name" value="Clavaminate_syn"/>
    <property type="match status" value="1"/>
</dbReference>
<dbReference type="Pfam" id="PF02668">
    <property type="entry name" value="TauD"/>
    <property type="match status" value="1"/>
</dbReference>
<evidence type="ECO:0000313" key="8">
    <source>
        <dbReference type="EMBL" id="NEM08169.1"/>
    </source>
</evidence>
<feature type="domain" description="TauD/TfdA-like" evidence="7">
    <location>
        <begin position="87"/>
        <end position="309"/>
    </location>
</feature>
<keyword evidence="4 5" id="KW-0408">Iron</keyword>
<dbReference type="EMBL" id="JAAGWE010000035">
    <property type="protein sequence ID" value="NEM08169.1"/>
    <property type="molecule type" value="Genomic_DNA"/>
</dbReference>
<keyword evidence="2 5" id="KW-0479">Metal-binding</keyword>